<dbReference type="OrthoDB" id="324626at2"/>
<reference evidence="9 10" key="1">
    <citation type="submission" date="2016-04" db="EMBL/GenBank/DDBJ databases">
        <title>Genome sequence of Clostridium magnum DSM 2767.</title>
        <authorList>
            <person name="Poehlein A."/>
            <person name="Uhlig R."/>
            <person name="Fischer R."/>
            <person name="Bahl H."/>
            <person name="Daniel R."/>
        </authorList>
    </citation>
    <scope>NUCLEOTIDE SEQUENCE [LARGE SCALE GENOMIC DNA]</scope>
    <source>
        <strain evidence="9 10">DSM 2767</strain>
    </source>
</reference>
<dbReference type="InterPro" id="IPR018060">
    <property type="entry name" value="HTH_AraC"/>
</dbReference>
<dbReference type="RefSeq" id="WP_066626389.1">
    <property type="nucleotide sequence ID" value="NZ_FQXL01000008.1"/>
</dbReference>
<dbReference type="CDD" id="cd17536">
    <property type="entry name" value="REC_YesN-like"/>
    <property type="match status" value="1"/>
</dbReference>
<comment type="function">
    <text evidence="5">May play the central regulatory role in sporulation. It may be an element of the effector pathway responsible for the activation of sporulation genes in response to nutritional stress. Spo0A may act in concert with spo0H (a sigma factor) to control the expression of some genes that are critical to the sporulation process.</text>
</comment>
<evidence type="ECO:0000256" key="6">
    <source>
        <dbReference type="PROSITE-ProRule" id="PRU00169"/>
    </source>
</evidence>
<evidence type="ECO:0000256" key="4">
    <source>
        <dbReference type="ARBA" id="ARBA00023163"/>
    </source>
</evidence>
<dbReference type="Proteomes" id="UP000076603">
    <property type="component" value="Unassembled WGS sequence"/>
</dbReference>
<sequence>MIKILIVDDEKLERESLKSIINSKYSDEIVLLEAKHGREAIQIGDMEKPDIIMTDIKMPGIDGIQVIKKIKSFLPNTYFLILTAYDYFDFAKEAIECGVKEYILKPFDREGLLEKIDYALKFINTEREKLKSQMEVEERMGSVMPMLESELTYCIVDDSLNSIDYDNYMKYLGVSFKKGYCILVRLDKYNEKKLRMKVGEYLKEFITKTHRVVYSHKFMEYITFFVDCDEDAADYPVVENSISIGRSMAYEIRNKFNLSSTIGIGSVHNSLESMNISYSEACRCMEFKQSNLKVIHYNDLDKIDLGISNDSENKVQHKETFYKVVNYITENYSKDISLEKTAKKFNLSFYYFSRTFKEIFGVTFSEKLTSIRMDKAKELLSKVDSNIKEVCYEVGYNDPNYFSKAFKKYVGMSPSEYKQSS</sequence>
<keyword evidence="4" id="KW-0804">Transcription</keyword>
<evidence type="ECO:0000256" key="3">
    <source>
        <dbReference type="ARBA" id="ARBA00023125"/>
    </source>
</evidence>
<dbReference type="InterPro" id="IPR018062">
    <property type="entry name" value="HTH_AraC-typ_CS"/>
</dbReference>
<dbReference type="InterPro" id="IPR011006">
    <property type="entry name" value="CheY-like_superfamily"/>
</dbReference>
<dbReference type="EMBL" id="LWAE01000005">
    <property type="protein sequence ID" value="KZL90266.1"/>
    <property type="molecule type" value="Genomic_DNA"/>
</dbReference>
<dbReference type="PANTHER" id="PTHR43280">
    <property type="entry name" value="ARAC-FAMILY TRANSCRIPTIONAL REGULATOR"/>
    <property type="match status" value="1"/>
</dbReference>
<dbReference type="Pfam" id="PF00072">
    <property type="entry name" value="Response_reg"/>
    <property type="match status" value="1"/>
</dbReference>
<keyword evidence="3" id="KW-0238">DNA-binding</keyword>
<dbReference type="InterPro" id="IPR020449">
    <property type="entry name" value="Tscrpt_reg_AraC-type_HTH"/>
</dbReference>
<feature type="domain" description="Response regulatory" evidence="8">
    <location>
        <begin position="3"/>
        <end position="120"/>
    </location>
</feature>
<name>A0A161X7Y6_9CLOT</name>
<gene>
    <name evidence="9" type="primary">yesS_3</name>
    <name evidence="9" type="ORF">CLMAG_40370</name>
</gene>
<dbReference type="InterPro" id="IPR009057">
    <property type="entry name" value="Homeodomain-like_sf"/>
</dbReference>
<dbReference type="SUPFAM" id="SSF46689">
    <property type="entry name" value="Homeodomain-like"/>
    <property type="match status" value="2"/>
</dbReference>
<keyword evidence="6" id="KW-0597">Phosphoprotein</keyword>
<evidence type="ECO:0000256" key="2">
    <source>
        <dbReference type="ARBA" id="ARBA00023015"/>
    </source>
</evidence>
<evidence type="ECO:0000259" key="7">
    <source>
        <dbReference type="PROSITE" id="PS01124"/>
    </source>
</evidence>
<dbReference type="GO" id="GO:0000160">
    <property type="term" value="P:phosphorelay signal transduction system"/>
    <property type="evidence" value="ECO:0007669"/>
    <property type="project" value="InterPro"/>
</dbReference>
<keyword evidence="2" id="KW-0805">Transcription regulation</keyword>
<protein>
    <recommendedName>
        <fullName evidence="1">Stage 0 sporulation protein A homolog</fullName>
    </recommendedName>
</protein>
<dbReference type="PATRIC" id="fig|1121326.3.peg.4090"/>
<evidence type="ECO:0000256" key="1">
    <source>
        <dbReference type="ARBA" id="ARBA00018672"/>
    </source>
</evidence>
<dbReference type="SMART" id="SM00342">
    <property type="entry name" value="HTH_ARAC"/>
    <property type="match status" value="1"/>
</dbReference>
<dbReference type="Pfam" id="PF12833">
    <property type="entry name" value="HTH_18"/>
    <property type="match status" value="1"/>
</dbReference>
<accession>A0A161X7Y6</accession>
<evidence type="ECO:0000313" key="10">
    <source>
        <dbReference type="Proteomes" id="UP000076603"/>
    </source>
</evidence>
<dbReference type="PANTHER" id="PTHR43280:SF2">
    <property type="entry name" value="HTH-TYPE TRANSCRIPTIONAL REGULATOR EXSA"/>
    <property type="match status" value="1"/>
</dbReference>
<comment type="caution">
    <text evidence="9">The sequence shown here is derived from an EMBL/GenBank/DDBJ whole genome shotgun (WGS) entry which is preliminary data.</text>
</comment>
<keyword evidence="10" id="KW-1185">Reference proteome</keyword>
<dbReference type="Gene3D" id="3.40.50.2300">
    <property type="match status" value="1"/>
</dbReference>
<dbReference type="GO" id="GO:0043565">
    <property type="term" value="F:sequence-specific DNA binding"/>
    <property type="evidence" value="ECO:0007669"/>
    <property type="project" value="InterPro"/>
</dbReference>
<feature type="domain" description="HTH araC/xylS-type" evidence="7">
    <location>
        <begin position="322"/>
        <end position="420"/>
    </location>
</feature>
<feature type="modified residue" description="4-aspartylphosphate" evidence="6">
    <location>
        <position position="55"/>
    </location>
</feature>
<evidence type="ECO:0000256" key="5">
    <source>
        <dbReference type="ARBA" id="ARBA00024867"/>
    </source>
</evidence>
<organism evidence="9 10">
    <name type="scientific">Clostridium magnum DSM 2767</name>
    <dbReference type="NCBI Taxonomy" id="1121326"/>
    <lineage>
        <taxon>Bacteria</taxon>
        <taxon>Bacillati</taxon>
        <taxon>Bacillota</taxon>
        <taxon>Clostridia</taxon>
        <taxon>Eubacteriales</taxon>
        <taxon>Clostridiaceae</taxon>
        <taxon>Clostridium</taxon>
    </lineage>
</organism>
<dbReference type="PROSITE" id="PS50110">
    <property type="entry name" value="RESPONSE_REGULATORY"/>
    <property type="match status" value="1"/>
</dbReference>
<dbReference type="SUPFAM" id="SSF52172">
    <property type="entry name" value="CheY-like"/>
    <property type="match status" value="1"/>
</dbReference>
<proteinExistence type="predicted"/>
<dbReference type="InterPro" id="IPR001789">
    <property type="entry name" value="Sig_transdc_resp-reg_receiver"/>
</dbReference>
<dbReference type="PROSITE" id="PS01124">
    <property type="entry name" value="HTH_ARAC_FAMILY_2"/>
    <property type="match status" value="1"/>
</dbReference>
<dbReference type="STRING" id="1121326.CLMAG_40370"/>
<evidence type="ECO:0000259" key="8">
    <source>
        <dbReference type="PROSITE" id="PS50110"/>
    </source>
</evidence>
<dbReference type="SMART" id="SM00448">
    <property type="entry name" value="REC"/>
    <property type="match status" value="1"/>
</dbReference>
<dbReference type="Gene3D" id="1.10.10.60">
    <property type="entry name" value="Homeodomain-like"/>
    <property type="match status" value="2"/>
</dbReference>
<dbReference type="AlphaFoldDB" id="A0A161X7Y6"/>
<evidence type="ECO:0000313" key="9">
    <source>
        <dbReference type="EMBL" id="KZL90266.1"/>
    </source>
</evidence>
<dbReference type="GO" id="GO:0003700">
    <property type="term" value="F:DNA-binding transcription factor activity"/>
    <property type="evidence" value="ECO:0007669"/>
    <property type="project" value="InterPro"/>
</dbReference>
<dbReference type="PRINTS" id="PR00032">
    <property type="entry name" value="HTHARAC"/>
</dbReference>
<dbReference type="PROSITE" id="PS00041">
    <property type="entry name" value="HTH_ARAC_FAMILY_1"/>
    <property type="match status" value="1"/>
</dbReference>